<accession>A0AAJ0CF26</accession>
<feature type="compositionally biased region" description="Low complexity" evidence="1">
    <location>
        <begin position="253"/>
        <end position="269"/>
    </location>
</feature>
<evidence type="ECO:0000313" key="3">
    <source>
        <dbReference type="Proteomes" id="UP001251528"/>
    </source>
</evidence>
<feature type="region of interest" description="Disordered" evidence="1">
    <location>
        <begin position="233"/>
        <end position="296"/>
    </location>
</feature>
<organism evidence="2 3">
    <name type="scientific">Conoideocrella luteorostrata</name>
    <dbReference type="NCBI Taxonomy" id="1105319"/>
    <lineage>
        <taxon>Eukaryota</taxon>
        <taxon>Fungi</taxon>
        <taxon>Dikarya</taxon>
        <taxon>Ascomycota</taxon>
        <taxon>Pezizomycotina</taxon>
        <taxon>Sordariomycetes</taxon>
        <taxon>Hypocreomycetidae</taxon>
        <taxon>Hypocreales</taxon>
        <taxon>Clavicipitaceae</taxon>
        <taxon>Conoideocrella</taxon>
    </lineage>
</organism>
<dbReference type="AlphaFoldDB" id="A0AAJ0CF26"/>
<evidence type="ECO:0000256" key="1">
    <source>
        <dbReference type="SAM" id="MobiDB-lite"/>
    </source>
</evidence>
<feature type="compositionally biased region" description="Polar residues" evidence="1">
    <location>
        <begin position="236"/>
        <end position="252"/>
    </location>
</feature>
<protein>
    <submittedName>
        <fullName evidence="2">Uncharacterized protein</fullName>
    </submittedName>
</protein>
<comment type="caution">
    <text evidence="2">The sequence shown here is derived from an EMBL/GenBank/DDBJ whole genome shotgun (WGS) entry which is preliminary data.</text>
</comment>
<keyword evidence="3" id="KW-1185">Reference proteome</keyword>
<name>A0AAJ0CF26_9HYPO</name>
<proteinExistence type="predicted"/>
<reference evidence="2" key="1">
    <citation type="submission" date="2023-06" db="EMBL/GenBank/DDBJ databases">
        <title>Conoideocrella luteorostrata (Hypocreales: Clavicipitaceae), a potential biocontrol fungus for elongate hemlock scale in United States Christmas tree production areas.</title>
        <authorList>
            <person name="Barrett H."/>
            <person name="Lovett B."/>
            <person name="Macias A.M."/>
            <person name="Stajich J.E."/>
            <person name="Kasson M.T."/>
        </authorList>
    </citation>
    <scope>NUCLEOTIDE SEQUENCE</scope>
    <source>
        <strain evidence="2">ARSEF 14590</strain>
    </source>
</reference>
<dbReference type="EMBL" id="JASWJB010000302">
    <property type="protein sequence ID" value="KAK2591890.1"/>
    <property type="molecule type" value="Genomic_DNA"/>
</dbReference>
<evidence type="ECO:0000313" key="2">
    <source>
        <dbReference type="EMBL" id="KAK2591890.1"/>
    </source>
</evidence>
<gene>
    <name evidence="2" type="ORF">QQS21_010414</name>
</gene>
<sequence>MYPRQILLFQQNNHPPISAHEPPSFGLRKLPTLFQPEDGSAFIEGHVLPIPVKAYLTDGNLWTPFLDGHAEAGDRILAAKGVIHNTQCTKIGIYSDIFSALESGHELPRKLPAIPLKPLSSGSSISSCLSLISNDSGSSSDVVPAVQHLVLPLRPATMGVPLTTRTRIPVEAVSLSAAPPRETAAVGIDWREPCIFESIREVLQDDPEYVENIIRAVQHLPDEKQALLPMTRDDSTATPVDNNDGNGNDSTVQTSSPTGPSRSSTSNSRKTQKRKVSDGHDGDNGDGAESSHRGRL</sequence>
<feature type="compositionally biased region" description="Basic and acidic residues" evidence="1">
    <location>
        <begin position="275"/>
        <end position="296"/>
    </location>
</feature>
<dbReference type="Proteomes" id="UP001251528">
    <property type="component" value="Unassembled WGS sequence"/>
</dbReference>